<reference evidence="2" key="1">
    <citation type="submission" date="2021-12" db="EMBL/GenBank/DDBJ databases">
        <authorList>
            <person name="Martin H S."/>
        </authorList>
    </citation>
    <scope>NUCLEOTIDE SEQUENCE</scope>
</reference>
<organism evidence="2 3">
    <name type="scientific">Brenthis ino</name>
    <name type="common">lesser marbled fritillary</name>
    <dbReference type="NCBI Taxonomy" id="405034"/>
    <lineage>
        <taxon>Eukaryota</taxon>
        <taxon>Metazoa</taxon>
        <taxon>Ecdysozoa</taxon>
        <taxon>Arthropoda</taxon>
        <taxon>Hexapoda</taxon>
        <taxon>Insecta</taxon>
        <taxon>Pterygota</taxon>
        <taxon>Neoptera</taxon>
        <taxon>Endopterygota</taxon>
        <taxon>Lepidoptera</taxon>
        <taxon>Glossata</taxon>
        <taxon>Ditrysia</taxon>
        <taxon>Papilionoidea</taxon>
        <taxon>Nymphalidae</taxon>
        <taxon>Heliconiinae</taxon>
        <taxon>Argynnini</taxon>
        <taxon>Brenthis</taxon>
    </lineage>
</organism>
<protein>
    <submittedName>
        <fullName evidence="2">Uncharacterized protein</fullName>
    </submittedName>
</protein>
<evidence type="ECO:0000256" key="1">
    <source>
        <dbReference type="SAM" id="MobiDB-lite"/>
    </source>
</evidence>
<accession>A0A8J9Y628</accession>
<evidence type="ECO:0000313" key="3">
    <source>
        <dbReference type="Proteomes" id="UP000838878"/>
    </source>
</evidence>
<gene>
    <name evidence="2" type="ORF">BINO364_LOCUS1681</name>
</gene>
<feature type="compositionally biased region" description="Basic residues" evidence="1">
    <location>
        <begin position="97"/>
        <end position="107"/>
    </location>
</feature>
<feature type="non-terminal residue" evidence="2">
    <location>
        <position position="203"/>
    </location>
</feature>
<keyword evidence="3" id="KW-1185">Reference proteome</keyword>
<dbReference type="EMBL" id="OV170221">
    <property type="protein sequence ID" value="CAH0714660.1"/>
    <property type="molecule type" value="Genomic_DNA"/>
</dbReference>
<evidence type="ECO:0000313" key="2">
    <source>
        <dbReference type="EMBL" id="CAH0714660.1"/>
    </source>
</evidence>
<name>A0A8J9Y628_9NEOP</name>
<dbReference type="Proteomes" id="UP000838878">
    <property type="component" value="Chromosome 1"/>
</dbReference>
<proteinExistence type="predicted"/>
<sequence length="203" mass="23110">MLLRLDRLTRAPGEVKKYSHSRVFVESADRVQAAAGCTADSAWPGSNVSRASVLFHARGAAWPSLGEARWERGERRAGGRQSNEATRSREGADAARPPRRPRRTPHASLRRNIPTYVLILFNLEISYIAPRKMKYRTAGSILINIMDKNTGRFKVFRYRAATTDELFISRKGSGRWARDVLRDNGKIVMFFLYLQQIRFAGDR</sequence>
<dbReference type="AlphaFoldDB" id="A0A8J9Y628"/>
<feature type="region of interest" description="Disordered" evidence="1">
    <location>
        <begin position="71"/>
        <end position="107"/>
    </location>
</feature>